<dbReference type="Pfam" id="PF07924">
    <property type="entry name" value="NuiA"/>
    <property type="match status" value="1"/>
</dbReference>
<name>A0A0C1V3X5_9CYAN</name>
<evidence type="ECO:0000313" key="1">
    <source>
        <dbReference type="EMBL" id="NEV66545.1"/>
    </source>
</evidence>
<organism evidence="1">
    <name type="scientific">Lyngbya confervoides BDU141951</name>
    <dbReference type="NCBI Taxonomy" id="1574623"/>
    <lineage>
        <taxon>Bacteria</taxon>
        <taxon>Bacillati</taxon>
        <taxon>Cyanobacteriota</taxon>
        <taxon>Cyanophyceae</taxon>
        <taxon>Oscillatoriophycideae</taxon>
        <taxon>Oscillatoriales</taxon>
        <taxon>Microcoleaceae</taxon>
        <taxon>Lyngbya</taxon>
    </lineage>
</organism>
<reference evidence="1" key="2">
    <citation type="journal article" date="2015" name="Genome Announc.">
        <title>Draft Genome Sequence of Filamentous Marine Cyanobacterium Lyngbya confervoides Strain BDU141951.</title>
        <authorList>
            <person name="Chandrababunaidu M.M."/>
            <person name="Sen D."/>
            <person name="Tripathy S."/>
        </authorList>
    </citation>
    <scope>NUCLEOTIDE SEQUENCE</scope>
    <source>
        <strain evidence="1">BDU141951</strain>
    </source>
</reference>
<accession>A0A0C1V3X5</accession>
<dbReference type="InterPro" id="IPR012489">
    <property type="entry name" value="NucleaseA_inhib-like"/>
</dbReference>
<dbReference type="AlphaFoldDB" id="A0A0C1V3X5"/>
<sequence length="130" mass="14494">MTDTALIAQLKQSIDGLWLPSETEAPWTVPTWELTTGETDELLRVLRRAADTPITEISLPALMAQIERRCRGYGEEGKAIAERHHALFDWLESVGDRWRVFRVGEVTVDVVVVGETAAGYVALQTQSVET</sequence>
<dbReference type="EMBL" id="JTHE02000003">
    <property type="protein sequence ID" value="NEV66545.1"/>
    <property type="molecule type" value="Genomic_DNA"/>
</dbReference>
<dbReference type="Gene3D" id="3.40.1460.10">
    <property type="entry name" value="Nuclease A inhibitor-like"/>
    <property type="match status" value="1"/>
</dbReference>
<proteinExistence type="predicted"/>
<comment type="caution">
    <text evidence="1">The sequence shown here is derived from an EMBL/GenBank/DDBJ whole genome shotgun (WGS) entry which is preliminary data.</text>
</comment>
<gene>
    <name evidence="1" type="ORF">QQ91_005410</name>
</gene>
<reference evidence="1" key="3">
    <citation type="submission" date="2020-02" db="EMBL/GenBank/DDBJ databases">
        <authorList>
            <person name="Sarangi A.N."/>
            <person name="Ghosh S."/>
            <person name="Mukherjee M."/>
            <person name="Tripathy S."/>
        </authorList>
    </citation>
    <scope>NUCLEOTIDE SEQUENCE</scope>
    <source>
        <strain evidence="1">BDU141951</strain>
    </source>
</reference>
<protein>
    <submittedName>
        <fullName evidence="1">Uncharacterized protein</fullName>
    </submittedName>
</protein>
<dbReference type="SUPFAM" id="SSF82602">
    <property type="entry name" value="Nuclease A inhibitor (NuiA)"/>
    <property type="match status" value="1"/>
</dbReference>
<reference evidence="1" key="1">
    <citation type="submission" date="2014-11" db="EMBL/GenBank/DDBJ databases">
        <authorList>
            <person name="Malar M.C."/>
            <person name="Sen D."/>
            <person name="Tripathy S."/>
        </authorList>
    </citation>
    <scope>NUCLEOTIDE SEQUENCE</scope>
    <source>
        <strain evidence="1">BDU141951</strain>
    </source>
</reference>
<dbReference type="InterPro" id="IPR036587">
    <property type="entry name" value="NucleaseA_inhib-like_sf"/>
</dbReference>